<dbReference type="InterPro" id="IPR011964">
    <property type="entry name" value="YVTN_b-propeller_repeat"/>
</dbReference>
<name>A0A4Q5LNQ1_9SPHI</name>
<feature type="signal peptide" evidence="1">
    <location>
        <begin position="1"/>
        <end position="24"/>
    </location>
</feature>
<dbReference type="Proteomes" id="UP000293331">
    <property type="component" value="Unassembled WGS sequence"/>
</dbReference>
<evidence type="ECO:0000256" key="1">
    <source>
        <dbReference type="SAM" id="SignalP"/>
    </source>
</evidence>
<dbReference type="NCBIfam" id="TIGR02276">
    <property type="entry name" value="beta_rpt_yvtn"/>
    <property type="match status" value="1"/>
</dbReference>
<comment type="caution">
    <text evidence="2">The sequence shown here is derived from an EMBL/GenBank/DDBJ whole genome shotgun (WGS) entry which is preliminary data.</text>
</comment>
<dbReference type="Gene3D" id="2.130.10.10">
    <property type="entry name" value="YVTN repeat-like/Quinoprotein amine dehydrogenase"/>
    <property type="match status" value="2"/>
</dbReference>
<keyword evidence="1" id="KW-0732">Signal</keyword>
<evidence type="ECO:0000313" key="2">
    <source>
        <dbReference type="EMBL" id="RYU90988.1"/>
    </source>
</evidence>
<feature type="chain" id="PRO_5020190119" evidence="1">
    <location>
        <begin position="25"/>
        <end position="343"/>
    </location>
</feature>
<evidence type="ECO:0000313" key="3">
    <source>
        <dbReference type="Proteomes" id="UP000293331"/>
    </source>
</evidence>
<gene>
    <name evidence="2" type="ORF">EWM62_08555</name>
</gene>
<organism evidence="2 3">
    <name type="scientific">Mucilaginibacter terrigena</name>
    <dbReference type="NCBI Taxonomy" id="2492395"/>
    <lineage>
        <taxon>Bacteria</taxon>
        <taxon>Pseudomonadati</taxon>
        <taxon>Bacteroidota</taxon>
        <taxon>Sphingobacteriia</taxon>
        <taxon>Sphingobacteriales</taxon>
        <taxon>Sphingobacteriaceae</taxon>
        <taxon>Mucilaginibacter</taxon>
    </lineage>
</organism>
<dbReference type="PANTHER" id="PTHR47197">
    <property type="entry name" value="PROTEIN NIRF"/>
    <property type="match status" value="1"/>
</dbReference>
<accession>A0A4Q5LNQ1</accession>
<reference evidence="2 3" key="1">
    <citation type="submission" date="2019-02" db="EMBL/GenBank/DDBJ databases">
        <title>Bacterial novel species Mucilaginibacter sp. 17JY9-4 isolated from soil.</title>
        <authorList>
            <person name="Jung H.-Y."/>
        </authorList>
    </citation>
    <scope>NUCLEOTIDE SEQUENCE [LARGE SCALE GENOMIC DNA]</scope>
    <source>
        <strain evidence="2 3">17JY9-4</strain>
    </source>
</reference>
<dbReference type="SUPFAM" id="SSF51004">
    <property type="entry name" value="C-terminal (heme d1) domain of cytochrome cd1-nitrite reductase"/>
    <property type="match status" value="1"/>
</dbReference>
<dbReference type="AlphaFoldDB" id="A0A4Q5LNQ1"/>
<dbReference type="InterPro" id="IPR015943">
    <property type="entry name" value="WD40/YVTN_repeat-like_dom_sf"/>
</dbReference>
<proteinExistence type="predicted"/>
<protein>
    <submittedName>
        <fullName evidence="2">YncE family protein</fullName>
    </submittedName>
</protein>
<dbReference type="EMBL" id="SEWG01000003">
    <property type="protein sequence ID" value="RYU90988.1"/>
    <property type="molecule type" value="Genomic_DNA"/>
</dbReference>
<dbReference type="InterPro" id="IPR011048">
    <property type="entry name" value="Haem_d1_sf"/>
</dbReference>
<keyword evidence="3" id="KW-1185">Reference proteome</keyword>
<dbReference type="InterPro" id="IPR051200">
    <property type="entry name" value="Host-pathogen_enzymatic-act"/>
</dbReference>
<dbReference type="PANTHER" id="PTHR47197:SF3">
    <property type="entry name" value="DIHYDRO-HEME D1 DEHYDROGENASE"/>
    <property type="match status" value="1"/>
</dbReference>
<sequence length="343" mass="36410">MLKSNIAKVFSVLGIVLIALGASAQNKTGLHILKKHPIKSSGGWDYVTVDAAEKKIYVSHGTQVNILSTATGDSIGVIPNTNGVHGIALVKSLGKGYTSNGRDNSCTVFDLKTNAEITKITVGTNPDAIFYDNFSKKVYAFNGRSSDATVIDPATDRVVATIPLGGKPETGVSDGKGKIFVNSETTNEVVVIDANTYKVINRYKINDGDEPSGLAIDRVTNRLFIGCGGNATMVVMDAGNGKNLAKFKIGDCDGVAFDPALKLAYSSNGDGNMSVIREVNADKFVFVENITTEKSARTIGIDLITHHLFLPAAQMEATLPTAENAHPRPHMVAGTFHVIEVGK</sequence>
<dbReference type="OrthoDB" id="7187796at2"/>